<evidence type="ECO:0000313" key="1">
    <source>
        <dbReference type="EMBL" id="QOV19115.1"/>
    </source>
</evidence>
<dbReference type="GO" id="GO:0005737">
    <property type="term" value="C:cytoplasm"/>
    <property type="evidence" value="ECO:0007669"/>
    <property type="project" value="TreeGrafter"/>
</dbReference>
<dbReference type="InterPro" id="IPR050275">
    <property type="entry name" value="PGM_Phosphatase"/>
</dbReference>
<dbReference type="InterPro" id="IPR029033">
    <property type="entry name" value="His_PPase_superfam"/>
</dbReference>
<protein>
    <submittedName>
        <fullName evidence="1">Histidine phosphatase family protein</fullName>
    </submittedName>
</protein>
<dbReference type="KEGG" id="bliq:INP51_14340"/>
<name>A0A7M2RFJ4_9FIRM</name>
<sequence>MKLIFIRHGEPNYDIDSLTEKGWREAEYLSERTSRWDITDIYCSPLGRAQDTAAASLKKLDRKAVTCDWLKEFDSPIVDPQTGKQVLPWDRKSDYLNTHPELFDLDGWHQSPDMISGNLKENYEYVTAKMDELLVKYGYRRDGYRYLTEKNTHRDDVVVCFCHLGITGALVSHLINVTPHQLWQGFFLAPTSVTVLGTEERTPGEAYFRCQMMGDTSHLLLHSEPVSVYGSFTDPFQG</sequence>
<dbReference type="EMBL" id="CP063304">
    <property type="protein sequence ID" value="QOV19115.1"/>
    <property type="molecule type" value="Genomic_DNA"/>
</dbReference>
<reference evidence="1 2" key="1">
    <citation type="submission" date="2020-10" db="EMBL/GenBank/DDBJ databases">
        <title>Blautia liquoris sp.nov., isolated from the mud in a fermentation cellar used for the production of Chinese strong-flavoured liquor.</title>
        <authorList>
            <person name="Lu L."/>
        </authorList>
    </citation>
    <scope>NUCLEOTIDE SEQUENCE [LARGE SCALE GENOMIC DNA]</scope>
    <source>
        <strain evidence="1 2">LZLJ-3</strain>
    </source>
</reference>
<dbReference type="Proteomes" id="UP000593601">
    <property type="component" value="Chromosome"/>
</dbReference>
<dbReference type="InterPro" id="IPR013078">
    <property type="entry name" value="His_Pase_superF_clade-1"/>
</dbReference>
<organism evidence="1 2">
    <name type="scientific">Blautia liquoris</name>
    <dbReference type="NCBI Taxonomy" id="2779518"/>
    <lineage>
        <taxon>Bacteria</taxon>
        <taxon>Bacillati</taxon>
        <taxon>Bacillota</taxon>
        <taxon>Clostridia</taxon>
        <taxon>Lachnospirales</taxon>
        <taxon>Lachnospiraceae</taxon>
        <taxon>Blautia</taxon>
    </lineage>
</organism>
<keyword evidence="2" id="KW-1185">Reference proteome</keyword>
<dbReference type="PANTHER" id="PTHR48100">
    <property type="entry name" value="BROAD-SPECIFICITY PHOSPHATASE YOR283W-RELATED"/>
    <property type="match status" value="1"/>
</dbReference>
<dbReference type="SMART" id="SM00855">
    <property type="entry name" value="PGAM"/>
    <property type="match status" value="1"/>
</dbReference>
<dbReference type="GO" id="GO:0016791">
    <property type="term" value="F:phosphatase activity"/>
    <property type="evidence" value="ECO:0007669"/>
    <property type="project" value="TreeGrafter"/>
</dbReference>
<dbReference type="SUPFAM" id="SSF53254">
    <property type="entry name" value="Phosphoglycerate mutase-like"/>
    <property type="match status" value="1"/>
</dbReference>
<dbReference type="RefSeq" id="WP_193735462.1">
    <property type="nucleotide sequence ID" value="NZ_CP063304.1"/>
</dbReference>
<dbReference type="PANTHER" id="PTHR48100:SF1">
    <property type="entry name" value="HISTIDINE PHOSPHATASE FAMILY PROTEIN-RELATED"/>
    <property type="match status" value="1"/>
</dbReference>
<evidence type="ECO:0000313" key="2">
    <source>
        <dbReference type="Proteomes" id="UP000593601"/>
    </source>
</evidence>
<proteinExistence type="predicted"/>
<dbReference type="CDD" id="cd07067">
    <property type="entry name" value="HP_PGM_like"/>
    <property type="match status" value="1"/>
</dbReference>
<accession>A0A7M2RFJ4</accession>
<dbReference type="Gene3D" id="3.40.50.1240">
    <property type="entry name" value="Phosphoglycerate mutase-like"/>
    <property type="match status" value="1"/>
</dbReference>
<dbReference type="Pfam" id="PF00300">
    <property type="entry name" value="His_Phos_1"/>
    <property type="match status" value="1"/>
</dbReference>
<dbReference type="AlphaFoldDB" id="A0A7M2RFJ4"/>
<gene>
    <name evidence="1" type="ORF">INP51_14340</name>
</gene>